<reference evidence="1" key="1">
    <citation type="submission" date="2016-10" db="EMBL/GenBank/DDBJ databases">
        <title>Sequence of Gallionella enrichment culture.</title>
        <authorList>
            <person name="Poehlein A."/>
            <person name="Muehling M."/>
            <person name="Daniel R."/>
        </authorList>
    </citation>
    <scope>NUCLEOTIDE SEQUENCE</scope>
</reference>
<evidence type="ECO:0000313" key="1">
    <source>
        <dbReference type="EMBL" id="OIQ66099.1"/>
    </source>
</evidence>
<proteinExistence type="predicted"/>
<protein>
    <submittedName>
        <fullName evidence="1">Uncharacterized protein</fullName>
    </submittedName>
</protein>
<accession>A0A1J5PLE1</accession>
<gene>
    <name evidence="1" type="ORF">GALL_523350</name>
</gene>
<name>A0A1J5PLE1_9ZZZZ</name>
<dbReference type="AlphaFoldDB" id="A0A1J5PLE1"/>
<dbReference type="EMBL" id="MLJW01006837">
    <property type="protein sequence ID" value="OIQ66099.1"/>
    <property type="molecule type" value="Genomic_DNA"/>
</dbReference>
<sequence>MGPSLEIAVALDAGETGWVRFALQVGPNAFEYEISDLTDALGDLLRATLHIVCGGEVAQWAFELEPGECKVRLERVVEPLAILDGLRITITEKRYPSAGEGCVRELFVARCTPDRFGAAVLAQANAILHQVGFEAFRTRWGRPFPLRAFEALRLALSTPSA</sequence>
<comment type="caution">
    <text evidence="1">The sequence shown here is derived from an EMBL/GenBank/DDBJ whole genome shotgun (WGS) entry which is preliminary data.</text>
</comment>
<organism evidence="1">
    <name type="scientific">mine drainage metagenome</name>
    <dbReference type="NCBI Taxonomy" id="410659"/>
    <lineage>
        <taxon>unclassified sequences</taxon>
        <taxon>metagenomes</taxon>
        <taxon>ecological metagenomes</taxon>
    </lineage>
</organism>